<dbReference type="InterPro" id="IPR038731">
    <property type="entry name" value="RgtA/B/C-like"/>
</dbReference>
<evidence type="ECO:0000256" key="3">
    <source>
        <dbReference type="ARBA" id="ARBA00022676"/>
    </source>
</evidence>
<evidence type="ECO:0000256" key="7">
    <source>
        <dbReference type="ARBA" id="ARBA00023136"/>
    </source>
</evidence>
<dbReference type="GO" id="GO:0009103">
    <property type="term" value="P:lipopolysaccharide biosynthetic process"/>
    <property type="evidence" value="ECO:0007669"/>
    <property type="project" value="TreeGrafter"/>
</dbReference>
<evidence type="ECO:0000256" key="8">
    <source>
        <dbReference type="SAM" id="Phobius"/>
    </source>
</evidence>
<feature type="transmembrane region" description="Helical" evidence="8">
    <location>
        <begin position="268"/>
        <end position="290"/>
    </location>
</feature>
<dbReference type="Pfam" id="PF13231">
    <property type="entry name" value="PMT_2"/>
    <property type="match status" value="1"/>
</dbReference>
<evidence type="ECO:0000256" key="1">
    <source>
        <dbReference type="ARBA" id="ARBA00004651"/>
    </source>
</evidence>
<keyword evidence="11" id="KW-1185">Reference proteome</keyword>
<dbReference type="PANTHER" id="PTHR33908:SF3">
    <property type="entry name" value="UNDECAPRENYL PHOSPHATE-ALPHA-4-AMINO-4-DEOXY-L-ARABINOSE ARABINOSYL TRANSFERASE"/>
    <property type="match status" value="1"/>
</dbReference>
<dbReference type="AlphaFoldDB" id="A0A091C2G5"/>
<sequence>MPTRPHHTRDLVWLLLAAFVVIAAGLGLRDPWPADEPRFALVTRYFLDGGDWLFPRRGDELYSDKSPVFMWVQAAAISFAGGSLRLGFLLPSLLASLGTLWLVYDLGRRLWTHRVGLAAAWLLLFALQFTFQAKRAQIDPLLLFFVTLANYGVLRQLLLGPDPRAWGLGGFAAGLGTITKAVGALSLLMALPAAWAAWRGWPRVAMPRARTWGLGAVMFALATLAWFGPLFWTVARNGEAWQQDYLHTLLFHQTVNRYTASWDHHEPFWYQFGVVATLWLPAALALPWAVPAWWRRLRRRDARYLLPLGWMGLVLLFFSVPEGKRDVYIMPALPMFCLALAPLLPGLLRKAGPRRLLLAFALGLGGVLLVAGLAMLLGDPGFEHRLLGRRGYAPGDIQWLAGLLVVIGAWMLGCAAVLRARPAAAVAWALGGLWVIYSFGAFPVLDRYLSARGVMAEVASHVGPGAELGGVAWREQHLLVADRPVATFGFGPSGAEPGASWPEQWRRATAWQAEKPGVRWIFTLEEAMPACVDRDAAHFAGATSRRRWWLLPAAALPPGCAAGAAATPSG</sequence>
<keyword evidence="4" id="KW-0808">Transferase</keyword>
<keyword evidence="5 8" id="KW-0812">Transmembrane</keyword>
<dbReference type="STRING" id="1384054.N790_04995"/>
<evidence type="ECO:0000259" key="9">
    <source>
        <dbReference type="Pfam" id="PF13231"/>
    </source>
</evidence>
<dbReference type="PANTHER" id="PTHR33908">
    <property type="entry name" value="MANNOSYLTRANSFERASE YKCB-RELATED"/>
    <property type="match status" value="1"/>
</dbReference>
<organism evidence="10 11">
    <name type="scientific">Arenimonas malthae CC-JY-1</name>
    <dbReference type="NCBI Taxonomy" id="1384054"/>
    <lineage>
        <taxon>Bacteria</taxon>
        <taxon>Pseudomonadati</taxon>
        <taxon>Pseudomonadota</taxon>
        <taxon>Gammaproteobacteria</taxon>
        <taxon>Lysobacterales</taxon>
        <taxon>Lysobacteraceae</taxon>
        <taxon>Arenimonas</taxon>
    </lineage>
</organism>
<comment type="caution">
    <text evidence="10">The sequence shown here is derived from an EMBL/GenBank/DDBJ whole genome shotgun (WGS) entry which is preliminary data.</text>
</comment>
<proteinExistence type="predicted"/>
<reference evidence="10 11" key="1">
    <citation type="submission" date="2013-09" db="EMBL/GenBank/DDBJ databases">
        <title>Genome sequencing of Arenimonas malthae.</title>
        <authorList>
            <person name="Chen F."/>
            <person name="Wang G."/>
        </authorList>
    </citation>
    <scope>NUCLEOTIDE SEQUENCE [LARGE SCALE GENOMIC DNA]</scope>
    <source>
        <strain evidence="10 11">CC-JY-1</strain>
    </source>
</reference>
<dbReference type="PATRIC" id="fig|1384054.3.peg.879"/>
<keyword evidence="3" id="KW-0328">Glycosyltransferase</keyword>
<dbReference type="Proteomes" id="UP000029392">
    <property type="component" value="Unassembled WGS sequence"/>
</dbReference>
<feature type="transmembrane region" description="Helical" evidence="8">
    <location>
        <begin position="397"/>
        <end position="418"/>
    </location>
</feature>
<evidence type="ECO:0000256" key="4">
    <source>
        <dbReference type="ARBA" id="ARBA00022679"/>
    </source>
</evidence>
<accession>A0A091C2G5</accession>
<evidence type="ECO:0000256" key="2">
    <source>
        <dbReference type="ARBA" id="ARBA00022475"/>
    </source>
</evidence>
<dbReference type="eggNOG" id="COG1807">
    <property type="taxonomic scope" value="Bacteria"/>
</dbReference>
<evidence type="ECO:0000313" key="10">
    <source>
        <dbReference type="EMBL" id="KFN50820.1"/>
    </source>
</evidence>
<feature type="transmembrane region" description="Helical" evidence="8">
    <location>
        <begin position="425"/>
        <end position="445"/>
    </location>
</feature>
<feature type="transmembrane region" description="Helical" evidence="8">
    <location>
        <begin position="86"/>
        <end position="104"/>
    </location>
</feature>
<feature type="transmembrane region" description="Helical" evidence="8">
    <location>
        <begin position="356"/>
        <end position="377"/>
    </location>
</feature>
<dbReference type="RefSeq" id="WP_043801420.1">
    <property type="nucleotide sequence ID" value="NZ_AVCH01000084.1"/>
</dbReference>
<dbReference type="OrthoDB" id="9775035at2"/>
<dbReference type="GO" id="GO:0010041">
    <property type="term" value="P:response to iron(III) ion"/>
    <property type="evidence" value="ECO:0007669"/>
    <property type="project" value="TreeGrafter"/>
</dbReference>
<feature type="transmembrane region" description="Helical" evidence="8">
    <location>
        <begin position="327"/>
        <end position="344"/>
    </location>
</feature>
<dbReference type="GO" id="GO:0016763">
    <property type="term" value="F:pentosyltransferase activity"/>
    <property type="evidence" value="ECO:0007669"/>
    <property type="project" value="TreeGrafter"/>
</dbReference>
<name>A0A091C2G5_9GAMM</name>
<evidence type="ECO:0000313" key="11">
    <source>
        <dbReference type="Proteomes" id="UP000029392"/>
    </source>
</evidence>
<evidence type="ECO:0000256" key="6">
    <source>
        <dbReference type="ARBA" id="ARBA00022989"/>
    </source>
</evidence>
<comment type="subcellular location">
    <subcellularLocation>
        <location evidence="1">Cell membrane</location>
        <topology evidence="1">Multi-pass membrane protein</topology>
    </subcellularLocation>
</comment>
<keyword evidence="2" id="KW-1003">Cell membrane</keyword>
<protein>
    <recommendedName>
        <fullName evidence="9">Glycosyltransferase RgtA/B/C/D-like domain-containing protein</fullName>
    </recommendedName>
</protein>
<keyword evidence="6 8" id="KW-1133">Transmembrane helix</keyword>
<feature type="transmembrane region" description="Helical" evidence="8">
    <location>
        <begin position="212"/>
        <end position="232"/>
    </location>
</feature>
<feature type="domain" description="Glycosyltransferase RgtA/B/C/D-like" evidence="9">
    <location>
        <begin position="64"/>
        <end position="226"/>
    </location>
</feature>
<feature type="transmembrane region" description="Helical" evidence="8">
    <location>
        <begin position="302"/>
        <end position="321"/>
    </location>
</feature>
<dbReference type="GO" id="GO:0005886">
    <property type="term" value="C:plasma membrane"/>
    <property type="evidence" value="ECO:0007669"/>
    <property type="project" value="UniProtKB-SubCell"/>
</dbReference>
<dbReference type="EMBL" id="AVCH01000084">
    <property type="protein sequence ID" value="KFN50820.1"/>
    <property type="molecule type" value="Genomic_DNA"/>
</dbReference>
<feature type="transmembrane region" description="Helical" evidence="8">
    <location>
        <begin position="141"/>
        <end position="159"/>
    </location>
</feature>
<evidence type="ECO:0000256" key="5">
    <source>
        <dbReference type="ARBA" id="ARBA00022692"/>
    </source>
</evidence>
<feature type="transmembrane region" description="Helical" evidence="8">
    <location>
        <begin position="165"/>
        <end position="191"/>
    </location>
</feature>
<dbReference type="InterPro" id="IPR050297">
    <property type="entry name" value="LipidA_mod_glycosyltrf_83"/>
</dbReference>
<gene>
    <name evidence="10" type="ORF">N790_04995</name>
</gene>
<feature type="transmembrane region" description="Helical" evidence="8">
    <location>
        <begin position="12"/>
        <end position="28"/>
    </location>
</feature>
<keyword evidence="7 8" id="KW-0472">Membrane</keyword>